<feature type="domain" description="P-type" evidence="14">
    <location>
        <begin position="21"/>
        <end position="67"/>
    </location>
</feature>
<evidence type="ECO:0000256" key="13">
    <source>
        <dbReference type="SAM" id="SignalP"/>
    </source>
</evidence>
<dbReference type="CDD" id="cd00111">
    <property type="entry name" value="Trefoil"/>
    <property type="match status" value="2"/>
</dbReference>
<dbReference type="SMART" id="SM00018">
    <property type="entry name" value="PD"/>
    <property type="match status" value="2"/>
</dbReference>
<dbReference type="Gene3D" id="3.20.20.80">
    <property type="entry name" value="Glycosidases"/>
    <property type="match status" value="1"/>
</dbReference>
<dbReference type="SUPFAM" id="SSF74650">
    <property type="entry name" value="Galactose mutarotase-like"/>
    <property type="match status" value="1"/>
</dbReference>
<evidence type="ECO:0000256" key="3">
    <source>
        <dbReference type="ARBA" id="ARBA00022801"/>
    </source>
</evidence>
<feature type="domain" description="P-type" evidence="14">
    <location>
        <begin position="74"/>
        <end position="120"/>
    </location>
</feature>
<name>A0A1V9Z9S4_ACHHY</name>
<dbReference type="EMBL" id="JNBR01000354">
    <property type="protein sequence ID" value="OQR94692.1"/>
    <property type="molecule type" value="Genomic_DNA"/>
</dbReference>
<dbReference type="CDD" id="cd14752">
    <property type="entry name" value="GH31_N"/>
    <property type="match status" value="1"/>
</dbReference>
<keyword evidence="12" id="KW-1133">Transmembrane helix</keyword>
<dbReference type="Gene3D" id="4.10.110.10">
    <property type="entry name" value="Spasmolytic Protein, domain 1"/>
    <property type="match status" value="1"/>
</dbReference>
<comment type="caution">
    <text evidence="15">The sequence shown here is derived from an EMBL/GenBank/DDBJ whole genome shotgun (WGS) entry which is preliminary data.</text>
</comment>
<dbReference type="PANTHER" id="PTHR22762">
    <property type="entry name" value="ALPHA-GLUCOSIDASE"/>
    <property type="match status" value="1"/>
</dbReference>
<keyword evidence="7 10" id="KW-0326">Glycosidase</keyword>
<feature type="compositionally biased region" description="Polar residues" evidence="11">
    <location>
        <begin position="993"/>
        <end position="1018"/>
    </location>
</feature>
<dbReference type="STRING" id="1202772.A0A1V9Z9S4"/>
<organism evidence="15 16">
    <name type="scientific">Achlya hypogyna</name>
    <name type="common">Oomycete</name>
    <name type="synonym">Protoachlya hypogyna</name>
    <dbReference type="NCBI Taxonomy" id="1202772"/>
    <lineage>
        <taxon>Eukaryota</taxon>
        <taxon>Sar</taxon>
        <taxon>Stramenopiles</taxon>
        <taxon>Oomycota</taxon>
        <taxon>Saprolegniomycetes</taxon>
        <taxon>Saprolegniales</taxon>
        <taxon>Achlyaceae</taxon>
        <taxon>Achlya</taxon>
    </lineage>
</organism>
<keyword evidence="5" id="KW-1015">Disulfide bond</keyword>
<dbReference type="PANTHER" id="PTHR22762:SF133">
    <property type="entry name" value="P-TYPE DOMAIN-CONTAINING PROTEIN"/>
    <property type="match status" value="1"/>
</dbReference>
<evidence type="ECO:0000313" key="15">
    <source>
        <dbReference type="EMBL" id="OQR94692.1"/>
    </source>
</evidence>
<evidence type="ECO:0000256" key="9">
    <source>
        <dbReference type="PROSITE-ProRule" id="PRU00779"/>
    </source>
</evidence>
<evidence type="ECO:0000256" key="2">
    <source>
        <dbReference type="ARBA" id="ARBA00007806"/>
    </source>
</evidence>
<keyword evidence="13" id="KW-0732">Signal</keyword>
<evidence type="ECO:0000256" key="6">
    <source>
        <dbReference type="ARBA" id="ARBA00023180"/>
    </source>
</evidence>
<dbReference type="InterPro" id="IPR030458">
    <property type="entry name" value="Glyco_hydro_31_AS"/>
</dbReference>
<evidence type="ECO:0000259" key="14">
    <source>
        <dbReference type="PROSITE" id="PS51448"/>
    </source>
</evidence>
<evidence type="ECO:0000256" key="12">
    <source>
        <dbReference type="SAM" id="Phobius"/>
    </source>
</evidence>
<dbReference type="Pfam" id="PF21365">
    <property type="entry name" value="Glyco_hydro_31_3rd"/>
    <property type="match status" value="1"/>
</dbReference>
<dbReference type="OrthoDB" id="5839090at2759"/>
<feature type="region of interest" description="Disordered" evidence="11">
    <location>
        <begin position="992"/>
        <end position="1025"/>
    </location>
</feature>
<evidence type="ECO:0000256" key="11">
    <source>
        <dbReference type="SAM" id="MobiDB-lite"/>
    </source>
</evidence>
<dbReference type="GO" id="GO:0005975">
    <property type="term" value="P:carbohydrate metabolic process"/>
    <property type="evidence" value="ECO:0007669"/>
    <property type="project" value="InterPro"/>
</dbReference>
<dbReference type="Proteomes" id="UP000243579">
    <property type="component" value="Unassembled WGS sequence"/>
</dbReference>
<dbReference type="InterPro" id="IPR000322">
    <property type="entry name" value="Glyco_hydro_31_TIM"/>
</dbReference>
<dbReference type="GO" id="GO:0004553">
    <property type="term" value="F:hydrolase activity, hydrolyzing O-glycosyl compounds"/>
    <property type="evidence" value="ECO:0007669"/>
    <property type="project" value="InterPro"/>
</dbReference>
<evidence type="ECO:0000313" key="16">
    <source>
        <dbReference type="Proteomes" id="UP000243579"/>
    </source>
</evidence>
<accession>A0A1V9Z9S4</accession>
<comment type="subcellular location">
    <subcellularLocation>
        <location evidence="1">Membrane</location>
    </subcellularLocation>
</comment>
<gene>
    <name evidence="15" type="ORF">ACHHYP_01001</name>
</gene>
<reference evidence="15 16" key="1">
    <citation type="journal article" date="2014" name="Genome Biol. Evol.">
        <title>The secreted proteins of Achlya hypogyna and Thraustotheca clavata identify the ancestral oomycete secretome and reveal gene acquisitions by horizontal gene transfer.</title>
        <authorList>
            <person name="Misner I."/>
            <person name="Blouin N."/>
            <person name="Leonard G."/>
            <person name="Richards T.A."/>
            <person name="Lane C.E."/>
        </authorList>
    </citation>
    <scope>NUCLEOTIDE SEQUENCE [LARGE SCALE GENOMIC DNA]</scope>
    <source>
        <strain evidence="15 16">ATCC 48635</strain>
    </source>
</reference>
<evidence type="ECO:0000256" key="1">
    <source>
        <dbReference type="ARBA" id="ARBA00004370"/>
    </source>
</evidence>
<dbReference type="InterPro" id="IPR000519">
    <property type="entry name" value="P_trefoil_dom"/>
</dbReference>
<evidence type="ECO:0000256" key="4">
    <source>
        <dbReference type="ARBA" id="ARBA00023136"/>
    </source>
</evidence>
<dbReference type="AlphaFoldDB" id="A0A1V9Z9S4"/>
<evidence type="ECO:0000256" key="7">
    <source>
        <dbReference type="ARBA" id="ARBA00023295"/>
    </source>
</evidence>
<dbReference type="SUPFAM" id="SSF51011">
    <property type="entry name" value="Glycosyl hydrolase domain"/>
    <property type="match status" value="1"/>
</dbReference>
<evidence type="ECO:0000256" key="10">
    <source>
        <dbReference type="RuleBase" id="RU361185"/>
    </source>
</evidence>
<sequence>MQRVLAAGLLGAMVALADDTSMCAHVPKDRIDCYPSQVGFPNATAESCAAQGCCWDPQDAVPCAFGGLPTPAPQACRAVVPSSRMACRNPRYFTTTNSSATCAAMGCCFDATSSECYQPAFDGYRLNASSWRETSKGFTGTLVLPKGARGPFGNDIRTLKLDVNTEHASRVRVRITDPAFARYEVPIKLHHLQPHKTHGERSYDVSVTNYPFGIAITRRSTGEVLFNSTPAGDFNGLIYSNQYLEFSTATPTKANFFGMGEHVGRFLAATEGDHYTIFARDQVANMYHAHTKVGSDNVYGVHPFYVRREASGQSHGLFLLNSNAMEVVAQNQSITFRTVGGVLDFFVFLGPAPATVVQQYTQLVGRPALPPYWSLGYHLCRWHNHVLKDVTSVVDRMRAAGVPQDGQWTDIDVMDKWLDFTWDPVNFPQANFSAFVDDLHAHGQHYVPIVDAGISNQYDDYVSYDEGLEMDVYMKDPANEGIEENKVWPGMVAFPDFFHPNATKYWKQQLARYYKTVAYDGIWLDMNEPSSFCVEGGRESRSCMFNDTFVPAKFVKSADVQAPFDPYRQSYVPGQKVLGNLATQTAALGSHHYNSLHYNVHSLYGHSEIMATRTAIDAIRQKRSFILSRSTFAGDGQYTAHWLGDNAATWPDMKYSIAGVLSMNLFGMPMVGPDVCGFSFDTTKELCVRWHQTAVLFPFMRNHNEGKVDQAPVDFDDEALTIIRATLFKRYALLPYLYTQLYHATVDGATAARSLYFEFPDDIQTLAIDDQYLLGSALMVTPVLEEQATTTTAYFPNATWYDLWTGEAVAPGADSTLELHAPLDTVPMFIKGGSVVPLQTPATTTAASRKNPFALKIAFPTVAAGASHVEAHGDLYLDAGDSLDPIATKAFTVVQYAAKHFANGLLQLNATVTANGFVGAEVKVPLETVEVYGARGLADGAALTVEYTTGVTTRTGTAVYNATANAVTISGLSLPIGASFALSMFAKAPALTTEPTTGSTGAEGKTGSTSTEVKTGNTGAEDKSSTSVNGWLIAGAVVLGLIIVAALVQCYRRQGYNRVD</sequence>
<evidence type="ECO:0000256" key="5">
    <source>
        <dbReference type="ARBA" id="ARBA00023157"/>
    </source>
</evidence>
<keyword evidence="12" id="KW-0812">Transmembrane</keyword>
<dbReference type="PROSITE" id="PS00129">
    <property type="entry name" value="GLYCOSYL_HYDROL_F31_1"/>
    <property type="match status" value="1"/>
</dbReference>
<dbReference type="InterPro" id="IPR025887">
    <property type="entry name" value="Glyco_hydro_31_N_dom"/>
</dbReference>
<dbReference type="SUPFAM" id="SSF51445">
    <property type="entry name" value="(Trans)glycosidases"/>
    <property type="match status" value="1"/>
</dbReference>
<dbReference type="Pfam" id="PF00088">
    <property type="entry name" value="Trefoil"/>
    <property type="match status" value="1"/>
</dbReference>
<evidence type="ECO:0000256" key="8">
    <source>
        <dbReference type="ARBA" id="ARBA00041343"/>
    </source>
</evidence>
<dbReference type="InterPro" id="IPR011013">
    <property type="entry name" value="Gal_mutarotase_sf_dom"/>
</dbReference>
<comment type="similarity">
    <text evidence="2 10">Belongs to the glycosyl hydrolase 31 family.</text>
</comment>
<dbReference type="InterPro" id="IPR017853">
    <property type="entry name" value="GH"/>
</dbReference>
<keyword evidence="6" id="KW-0325">Glycoprotein</keyword>
<dbReference type="PROSITE" id="PS51448">
    <property type="entry name" value="P_TREFOIL_2"/>
    <property type="match status" value="2"/>
</dbReference>
<dbReference type="SUPFAM" id="SSF57492">
    <property type="entry name" value="Trefoil"/>
    <property type="match status" value="1"/>
</dbReference>
<feature type="transmembrane region" description="Helical" evidence="12">
    <location>
        <begin position="1031"/>
        <end position="1051"/>
    </location>
</feature>
<keyword evidence="3 10" id="KW-0378">Hydrolase</keyword>
<feature type="chain" id="PRO_5012596579" description="Maltase" evidence="13">
    <location>
        <begin position="18"/>
        <end position="1060"/>
    </location>
</feature>
<dbReference type="InterPro" id="IPR048395">
    <property type="entry name" value="Glyco_hydro_31_C"/>
</dbReference>
<keyword evidence="16" id="KW-1185">Reference proteome</keyword>
<feature type="signal peptide" evidence="13">
    <location>
        <begin position="1"/>
        <end position="17"/>
    </location>
</feature>
<dbReference type="Pfam" id="PF01055">
    <property type="entry name" value="Glyco_hydro_31_2nd"/>
    <property type="match status" value="1"/>
</dbReference>
<proteinExistence type="inferred from homology"/>
<dbReference type="GO" id="GO:0016020">
    <property type="term" value="C:membrane"/>
    <property type="evidence" value="ECO:0007669"/>
    <property type="project" value="UniProtKB-SubCell"/>
</dbReference>
<protein>
    <recommendedName>
        <fullName evidence="8">Maltase</fullName>
    </recommendedName>
</protein>
<dbReference type="InterPro" id="IPR044913">
    <property type="entry name" value="P_trefoil_dom_sf"/>
</dbReference>
<dbReference type="Gene3D" id="2.60.40.1760">
    <property type="entry name" value="glycosyl hydrolase (family 31)"/>
    <property type="match status" value="1"/>
</dbReference>
<keyword evidence="4 12" id="KW-0472">Membrane</keyword>
<comment type="caution">
    <text evidence="9">Lacks conserved residue(s) required for the propagation of feature annotation.</text>
</comment>
<dbReference type="Gene3D" id="2.60.40.1180">
    <property type="entry name" value="Golgi alpha-mannosidase II"/>
    <property type="match status" value="2"/>
</dbReference>
<dbReference type="Pfam" id="PF13802">
    <property type="entry name" value="Gal_mutarotas_2"/>
    <property type="match status" value="1"/>
</dbReference>
<dbReference type="GO" id="GO:0030246">
    <property type="term" value="F:carbohydrate binding"/>
    <property type="evidence" value="ECO:0007669"/>
    <property type="project" value="InterPro"/>
</dbReference>
<dbReference type="InterPro" id="IPR013780">
    <property type="entry name" value="Glyco_hydro_b"/>
</dbReference>
<dbReference type="CDD" id="cd06602">
    <property type="entry name" value="GH31_MGAM_SI_GAA"/>
    <property type="match status" value="1"/>
</dbReference>